<evidence type="ECO:0000313" key="7">
    <source>
        <dbReference type="EMBL" id="KAK4496398.1"/>
    </source>
</evidence>
<dbReference type="EMBL" id="JAXOVC010000010">
    <property type="protein sequence ID" value="KAK4496398.1"/>
    <property type="molecule type" value="Genomic_DNA"/>
</dbReference>
<dbReference type="SUPFAM" id="SSF53623">
    <property type="entry name" value="MurD-like peptide ligases, catalytic domain"/>
    <property type="match status" value="1"/>
</dbReference>
<evidence type="ECO:0000256" key="3">
    <source>
        <dbReference type="ARBA" id="ARBA00022723"/>
    </source>
</evidence>
<dbReference type="PANTHER" id="PTHR11136">
    <property type="entry name" value="FOLYLPOLYGLUTAMATE SYNTHASE-RELATED"/>
    <property type="match status" value="1"/>
</dbReference>
<keyword evidence="4" id="KW-0547">Nucleotide-binding</keyword>
<dbReference type="Gene3D" id="3.90.190.20">
    <property type="entry name" value="Mur ligase, C-terminal domain"/>
    <property type="match status" value="1"/>
</dbReference>
<dbReference type="InterPro" id="IPR036615">
    <property type="entry name" value="Mur_ligase_C_dom_sf"/>
</dbReference>
<dbReference type="PANTHER" id="PTHR11136:SF0">
    <property type="entry name" value="DIHYDROFOLATE SYNTHETASE-RELATED"/>
    <property type="match status" value="1"/>
</dbReference>
<dbReference type="InterPro" id="IPR018109">
    <property type="entry name" value="Folylpolyglutamate_synth_CS"/>
</dbReference>
<comment type="caution">
    <text evidence="7">The sequence shown here is derived from an EMBL/GenBank/DDBJ whole genome shotgun (WGS) entry which is preliminary data.</text>
</comment>
<dbReference type="Gene3D" id="3.40.1190.10">
    <property type="entry name" value="Mur-like, catalytic domain"/>
    <property type="match status" value="1"/>
</dbReference>
<keyword evidence="6" id="KW-0460">Magnesium</keyword>
<evidence type="ECO:0000313" key="8">
    <source>
        <dbReference type="Proteomes" id="UP001305779"/>
    </source>
</evidence>
<keyword evidence="3" id="KW-0479">Metal-binding</keyword>
<proteinExistence type="inferred from homology"/>
<evidence type="ECO:0000256" key="2">
    <source>
        <dbReference type="ARBA" id="ARBA00022598"/>
    </source>
</evidence>
<organism evidence="7 8">
    <name type="scientific">Zasmidium cellare</name>
    <name type="common">Wine cellar mold</name>
    <name type="synonym">Racodium cellare</name>
    <dbReference type="NCBI Taxonomy" id="395010"/>
    <lineage>
        <taxon>Eukaryota</taxon>
        <taxon>Fungi</taxon>
        <taxon>Dikarya</taxon>
        <taxon>Ascomycota</taxon>
        <taxon>Pezizomycotina</taxon>
        <taxon>Dothideomycetes</taxon>
        <taxon>Dothideomycetidae</taxon>
        <taxon>Mycosphaerellales</taxon>
        <taxon>Mycosphaerellaceae</taxon>
        <taxon>Zasmidium</taxon>
    </lineage>
</organism>
<evidence type="ECO:0000256" key="6">
    <source>
        <dbReference type="ARBA" id="ARBA00022842"/>
    </source>
</evidence>
<dbReference type="InterPro" id="IPR001645">
    <property type="entry name" value="Folylpolyglutamate_synth"/>
</dbReference>
<keyword evidence="5" id="KW-0067">ATP-binding</keyword>
<reference evidence="7 8" key="1">
    <citation type="journal article" date="2023" name="G3 (Bethesda)">
        <title>A chromosome-level genome assembly of Zasmidium syzygii isolated from banana leaves.</title>
        <authorList>
            <person name="van Westerhoven A.C."/>
            <person name="Mehrabi R."/>
            <person name="Talebi R."/>
            <person name="Steentjes M.B.F."/>
            <person name="Corcolon B."/>
            <person name="Chong P.A."/>
            <person name="Kema G.H.J."/>
            <person name="Seidl M.F."/>
        </authorList>
    </citation>
    <scope>NUCLEOTIDE SEQUENCE [LARGE SCALE GENOMIC DNA]</scope>
    <source>
        <strain evidence="7 8">P124</strain>
    </source>
</reference>
<evidence type="ECO:0008006" key="9">
    <source>
        <dbReference type="Google" id="ProtNLM"/>
    </source>
</evidence>
<evidence type="ECO:0000256" key="4">
    <source>
        <dbReference type="ARBA" id="ARBA00022741"/>
    </source>
</evidence>
<dbReference type="InterPro" id="IPR036565">
    <property type="entry name" value="Mur-like_cat_sf"/>
</dbReference>
<dbReference type="SUPFAM" id="SSF53244">
    <property type="entry name" value="MurD-like peptide ligases, peptide-binding domain"/>
    <property type="match status" value="1"/>
</dbReference>
<sequence>MIELGLQRISKLLATTPLPWRAIHVAGTNGKGSVCAYISEMLNTYNRSTYRQKRGDPIIRHGRYTSPHVVDRWDCITLSEGDGLEMVRSSLFHEVENEVLKRDQRLAIGASEFELLTATAFEIFTRSKLDVAVIETGMGGRLDATNILGQPIFDDAGKQKDVDIASFRPAPLVTAITKVGLDHQGFLGDTIEAIAREKAGIFKPNVPSLWDTTNLDSVQDVLRDTAREVSSETFFLPAPDAATEEDPDHVKSNMNVAYGSTQKALSELAKVAVDANPPSPNDQDLDSLYSEMATAHRRVVFPGRLEWIDISRLTGRHTPALLDGAHNAQSAEVLGLEVDKLRKTTTSSSVTWLVAASDTKDVKEILKPLIRGGDNVFAVEFGPVDGMPWVKPMDASAIISAAEDTDLSLNVAKACGTDVHAALRAAAEQCGNGHLVIAGSLYLVGDVHRLLRSSNNEK</sequence>
<comment type="similarity">
    <text evidence="1">Belongs to the folylpolyglutamate synthase family.</text>
</comment>
<keyword evidence="8" id="KW-1185">Reference proteome</keyword>
<dbReference type="PROSITE" id="PS01012">
    <property type="entry name" value="FOLYLPOLYGLU_SYNT_2"/>
    <property type="match status" value="1"/>
</dbReference>
<gene>
    <name evidence="7" type="ORF">PRZ48_012378</name>
</gene>
<accession>A0ABR0E4P9</accession>
<protein>
    <recommendedName>
        <fullName evidence="9">Dihydrofolate synthetase</fullName>
    </recommendedName>
</protein>
<evidence type="ECO:0000256" key="5">
    <source>
        <dbReference type="ARBA" id="ARBA00022840"/>
    </source>
</evidence>
<name>A0ABR0E4P9_ZASCE</name>
<dbReference type="Proteomes" id="UP001305779">
    <property type="component" value="Unassembled WGS sequence"/>
</dbReference>
<evidence type="ECO:0000256" key="1">
    <source>
        <dbReference type="ARBA" id="ARBA00008276"/>
    </source>
</evidence>
<keyword evidence="2" id="KW-0436">Ligase</keyword>